<keyword evidence="4" id="KW-0808">Transferase</keyword>
<keyword evidence="2" id="KW-0597">Phosphoprotein</keyword>
<protein>
    <submittedName>
        <fullName evidence="9">Lovastatin nonaketide synthase</fullName>
    </submittedName>
</protein>
<dbReference type="CDD" id="cd00833">
    <property type="entry name" value="PKS"/>
    <property type="match status" value="1"/>
</dbReference>
<dbReference type="Pfam" id="PF00067">
    <property type="entry name" value="p450"/>
    <property type="match status" value="1"/>
</dbReference>
<dbReference type="InterPro" id="IPR001128">
    <property type="entry name" value="Cyt_P450"/>
</dbReference>
<evidence type="ECO:0000313" key="10">
    <source>
        <dbReference type="Proteomes" id="UP001480595"/>
    </source>
</evidence>
<dbReference type="InterPro" id="IPR013154">
    <property type="entry name" value="ADH-like_N"/>
</dbReference>
<dbReference type="Pfam" id="PF08240">
    <property type="entry name" value="ADH_N"/>
    <property type="match status" value="1"/>
</dbReference>
<comment type="caution">
    <text evidence="9">The sequence shown here is derived from an EMBL/GenBank/DDBJ whole genome shotgun (WGS) entry which is preliminary data.</text>
</comment>
<dbReference type="Proteomes" id="UP001480595">
    <property type="component" value="Unassembled WGS sequence"/>
</dbReference>
<evidence type="ECO:0000256" key="6">
    <source>
        <dbReference type="PROSITE-ProRule" id="PRU01363"/>
    </source>
</evidence>
<dbReference type="SMART" id="SM00827">
    <property type="entry name" value="PKS_AT"/>
    <property type="match status" value="1"/>
</dbReference>
<dbReference type="InterPro" id="IPR020807">
    <property type="entry name" value="PKS_DH"/>
</dbReference>
<proteinExistence type="predicted"/>
<dbReference type="GeneID" id="92096516"/>
<dbReference type="Gene3D" id="3.40.366.10">
    <property type="entry name" value="Malonyl-Coenzyme A Acyl Carrier Protein, domain 2"/>
    <property type="match status" value="1"/>
</dbReference>
<name>A0ABR1TX98_9PEZI</name>
<feature type="active site" description="Proton donor; for dehydratase activity" evidence="6">
    <location>
        <position position="897"/>
    </location>
</feature>
<dbReference type="InterPro" id="IPR049900">
    <property type="entry name" value="PKS_mFAS_DH"/>
</dbReference>
<evidence type="ECO:0000313" key="9">
    <source>
        <dbReference type="EMBL" id="KAK8050314.1"/>
    </source>
</evidence>
<accession>A0ABR1TX98</accession>
<dbReference type="SUPFAM" id="SSF55048">
    <property type="entry name" value="Probable ACP-binding domain of malonyl-CoA ACP transacylase"/>
    <property type="match status" value="1"/>
</dbReference>
<dbReference type="Gene3D" id="3.40.50.720">
    <property type="entry name" value="NAD(P)-binding Rossmann-like Domain"/>
    <property type="match status" value="1"/>
</dbReference>
<dbReference type="Pfam" id="PF21089">
    <property type="entry name" value="PKS_DH_N"/>
    <property type="match status" value="1"/>
</dbReference>
<dbReference type="PROSITE" id="PS52004">
    <property type="entry name" value="KS3_2"/>
    <property type="match status" value="1"/>
</dbReference>
<evidence type="ECO:0000256" key="2">
    <source>
        <dbReference type="ARBA" id="ARBA00022553"/>
    </source>
</evidence>
<dbReference type="EMBL" id="JAQQWL010000011">
    <property type="protein sequence ID" value="KAK8050314.1"/>
    <property type="molecule type" value="Genomic_DNA"/>
</dbReference>
<dbReference type="InterPro" id="IPR014030">
    <property type="entry name" value="Ketoacyl_synth_N"/>
</dbReference>
<sequence>MAGYPTAYFPFGGGANICPGRHLAKYEIFTTIATIVSRFEIEVLGWTNPADGSPSSRAAQSDLRYCGAGVMPPDRDLKIRWKRIHMGYIPAVLEFQTAIVQSPGPLEPTSSSLALAISHTALVPTLPTDDHVLIRVLAVAHNPTDYKTSHYFPTPGQGVGSDFCGIVVNCGASVEDQHHIAPGMRVSGAVFPYSAIRDYSHGAFSQWVVADGRLLVRVPEHWDDLQGAALGGGGVVSTDSASLSIDYGAAGTVAYTSPDCAQEVRKLADHPIRGAIDCITNAESVGICFAALARTGGRYACLEAVKISWRTRRLVRVKEVMGYEALGLSARLGPEPRNLLPTGVKPTIASTRPVEAKAMGPQQRFLMEAAYEALESAGIPLEALRGSDTGVYVGAMSNDFGEMLIRDISCVPVYTATGIAASLLSNRLSYFFDWHGPSITIDTACSSSLVAVHLAVQALRSGESTCSAYDPKELCSDPVFSGRIGIAACNSASSFTMSGDEDAIEELQVLLEDEKKYNKRLRVDRAYHSAHMLPCFQPYADLIRSCGLRAQESAPTCTWVSSTYGCPLDYNVELTDKYWAENMTRPVLYSQAVESALNIFEGNFDLVLEIGAHPALKGLTMQTIHTILQRDIPYSWMLSRATDAVQASSSGLGIAWAQLGNSRVDLDAYDHALSGAHSDDFRMVRGLPTYSWNHGSEYLHESRISRRFRARNAPAHGLLGDATSDNAAHHMSWRNFLRLSEPDWMSGHRVQGQVVFPAADYLATAIEAARAAVADQNLGTIRLLELRDFVIHQAVAFDSDKTAIEVLIQLADIIMLEEPGQQQQQQQQQQAGCCRVRGRFSYGAAMPSNPDELTLAASAEIEILLGTASVAFLPAGKVTLPHMVDVEADRFYQGDLDALLQVCILAYSYPYDERLRVPHLPTAIQCIRINPAIILESRDNQAGDMSFPADARVRQRTASRNGLCGHVSSHPGESSHGAIQIQGAEFQPVGAVREEADRKMFSKVHWINAGACFPYWSALPRVFRAETTMLQEFRAGGSVGILDRYYAEGFGLKESVLWISQAVKQITDRYPHMDIMEIGAGTGGATKAIFREVGQSFRSYTYTDISAAFFENASHIFPEQRDRMSFKTFDTEKPPQAQGFVEGAYDLVVAFFVIHATSDLARALRNVRRLLRPGGFLVVGKGQDGGDGVTGNGFIFGTLPGWWLGADRDGRVLSPLVSPDTWATLLSGTGFSAPDISVPVEWAHLLKAYHFVAQAVDDRSGSSGSP</sequence>
<feature type="domain" description="Ketosynthase family 3 (KS3)" evidence="7">
    <location>
        <begin position="264"/>
        <end position="663"/>
    </location>
</feature>
<feature type="region of interest" description="C-terminal hotdog fold" evidence="6">
    <location>
        <begin position="852"/>
        <end position="995"/>
    </location>
</feature>
<dbReference type="SUPFAM" id="SSF48264">
    <property type="entry name" value="Cytochrome P450"/>
    <property type="match status" value="1"/>
</dbReference>
<dbReference type="InterPro" id="IPR001227">
    <property type="entry name" value="Ac_transferase_dom_sf"/>
</dbReference>
<dbReference type="InterPro" id="IPR042104">
    <property type="entry name" value="PKS_dehydratase_sf"/>
</dbReference>
<dbReference type="Gene3D" id="3.40.50.150">
    <property type="entry name" value="Vaccinia Virus protein VP39"/>
    <property type="match status" value="1"/>
</dbReference>
<dbReference type="SMART" id="SM00825">
    <property type="entry name" value="PKS_KS"/>
    <property type="match status" value="1"/>
</dbReference>
<evidence type="ECO:0000256" key="5">
    <source>
        <dbReference type="ARBA" id="ARBA00023268"/>
    </source>
</evidence>
<dbReference type="InterPro" id="IPR020841">
    <property type="entry name" value="PKS_Beta-ketoAc_synthase_dom"/>
</dbReference>
<dbReference type="InterPro" id="IPR036396">
    <property type="entry name" value="Cyt_P450_sf"/>
</dbReference>
<feature type="domain" description="PKS/mFAS DH" evidence="8">
    <location>
        <begin position="716"/>
        <end position="995"/>
    </location>
</feature>
<dbReference type="SUPFAM" id="SSF53901">
    <property type="entry name" value="Thiolase-like"/>
    <property type="match status" value="1"/>
</dbReference>
<evidence type="ECO:0000259" key="8">
    <source>
        <dbReference type="PROSITE" id="PS52019"/>
    </source>
</evidence>
<dbReference type="RefSeq" id="XP_066712563.1">
    <property type="nucleotide sequence ID" value="XM_066863453.1"/>
</dbReference>
<dbReference type="Gene3D" id="3.40.47.10">
    <property type="match status" value="1"/>
</dbReference>
<dbReference type="SUPFAM" id="SSF52151">
    <property type="entry name" value="FabD/lysophospholipase-like"/>
    <property type="match status" value="1"/>
</dbReference>
<dbReference type="SUPFAM" id="SSF53335">
    <property type="entry name" value="S-adenosyl-L-methionine-dependent methyltransferases"/>
    <property type="match status" value="1"/>
</dbReference>
<dbReference type="InterPro" id="IPR016036">
    <property type="entry name" value="Malonyl_transacylase_ACP-bd"/>
</dbReference>
<dbReference type="InterPro" id="IPR050091">
    <property type="entry name" value="PKS_NRPS_Biosynth_Enz"/>
</dbReference>
<keyword evidence="1" id="KW-0596">Phosphopantetheine</keyword>
<keyword evidence="10" id="KW-1185">Reference proteome</keyword>
<dbReference type="PANTHER" id="PTHR43775">
    <property type="entry name" value="FATTY ACID SYNTHASE"/>
    <property type="match status" value="1"/>
</dbReference>
<dbReference type="PANTHER" id="PTHR43775:SF20">
    <property type="entry name" value="HYBRID PKS-NRPS SYNTHETASE APDA"/>
    <property type="match status" value="1"/>
</dbReference>
<dbReference type="Gene3D" id="3.90.180.10">
    <property type="entry name" value="Medium-chain alcohol dehydrogenases, catalytic domain"/>
    <property type="match status" value="1"/>
</dbReference>
<dbReference type="PROSITE" id="PS52019">
    <property type="entry name" value="PKS_MFAS_DH"/>
    <property type="match status" value="1"/>
</dbReference>
<dbReference type="SUPFAM" id="SSF50129">
    <property type="entry name" value="GroES-like"/>
    <property type="match status" value="1"/>
</dbReference>
<dbReference type="Pfam" id="PF00109">
    <property type="entry name" value="ketoacyl-synt"/>
    <property type="match status" value="1"/>
</dbReference>
<dbReference type="Gene3D" id="1.10.630.10">
    <property type="entry name" value="Cytochrome P450"/>
    <property type="match status" value="1"/>
</dbReference>
<evidence type="ECO:0000256" key="3">
    <source>
        <dbReference type="ARBA" id="ARBA00022603"/>
    </source>
</evidence>
<dbReference type="InterPro" id="IPR016039">
    <property type="entry name" value="Thiolase-like"/>
</dbReference>
<evidence type="ECO:0000256" key="4">
    <source>
        <dbReference type="ARBA" id="ARBA00022679"/>
    </source>
</evidence>
<dbReference type="InterPro" id="IPR029063">
    <property type="entry name" value="SAM-dependent_MTases_sf"/>
</dbReference>
<dbReference type="Gene3D" id="3.10.129.110">
    <property type="entry name" value="Polyketide synthase dehydratase"/>
    <property type="match status" value="1"/>
</dbReference>
<feature type="active site" description="Proton acceptor; for dehydratase activity" evidence="6">
    <location>
        <position position="748"/>
    </location>
</feature>
<organism evidence="9 10">
    <name type="scientific">Apiospora phragmitis</name>
    <dbReference type="NCBI Taxonomy" id="2905665"/>
    <lineage>
        <taxon>Eukaryota</taxon>
        <taxon>Fungi</taxon>
        <taxon>Dikarya</taxon>
        <taxon>Ascomycota</taxon>
        <taxon>Pezizomycotina</taxon>
        <taxon>Sordariomycetes</taxon>
        <taxon>Xylariomycetidae</taxon>
        <taxon>Amphisphaeriales</taxon>
        <taxon>Apiosporaceae</taxon>
        <taxon>Apiospora</taxon>
    </lineage>
</organism>
<keyword evidence="5" id="KW-0511">Multifunctional enzyme</keyword>
<dbReference type="Pfam" id="PF08242">
    <property type="entry name" value="Methyltransf_12"/>
    <property type="match status" value="1"/>
</dbReference>
<dbReference type="InterPro" id="IPR014043">
    <property type="entry name" value="Acyl_transferase_dom"/>
</dbReference>
<dbReference type="InterPro" id="IPR013217">
    <property type="entry name" value="Methyltransf_12"/>
</dbReference>
<dbReference type="InterPro" id="IPR018201">
    <property type="entry name" value="Ketoacyl_synth_AS"/>
</dbReference>
<dbReference type="SMART" id="SM00826">
    <property type="entry name" value="PKS_DH"/>
    <property type="match status" value="1"/>
</dbReference>
<reference evidence="9 10" key="1">
    <citation type="submission" date="2023-01" db="EMBL/GenBank/DDBJ databases">
        <title>Analysis of 21 Apiospora genomes using comparative genomics revels a genus with tremendous synthesis potential of carbohydrate active enzymes and secondary metabolites.</title>
        <authorList>
            <person name="Sorensen T."/>
        </authorList>
    </citation>
    <scope>NUCLEOTIDE SEQUENCE [LARGE SCALE GENOMIC DNA]</scope>
    <source>
        <strain evidence="9 10">CBS 135458</strain>
    </source>
</reference>
<gene>
    <name evidence="9" type="ORF">PG994_012044</name>
</gene>
<keyword evidence="3" id="KW-0489">Methyltransferase</keyword>
<dbReference type="InterPro" id="IPR049552">
    <property type="entry name" value="PKS_DH_N"/>
</dbReference>
<feature type="region of interest" description="N-terminal hotdog fold" evidence="6">
    <location>
        <begin position="716"/>
        <end position="841"/>
    </location>
</feature>
<dbReference type="Pfam" id="PF00698">
    <property type="entry name" value="Acyl_transf_1"/>
    <property type="match status" value="1"/>
</dbReference>
<dbReference type="InterPro" id="IPR011032">
    <property type="entry name" value="GroES-like_sf"/>
</dbReference>
<evidence type="ECO:0000259" key="7">
    <source>
        <dbReference type="PROSITE" id="PS52004"/>
    </source>
</evidence>
<dbReference type="CDD" id="cd02440">
    <property type="entry name" value="AdoMet_MTases"/>
    <property type="match status" value="1"/>
</dbReference>
<dbReference type="PROSITE" id="PS00606">
    <property type="entry name" value="KS3_1"/>
    <property type="match status" value="1"/>
</dbReference>
<dbReference type="InterPro" id="IPR016035">
    <property type="entry name" value="Acyl_Trfase/lysoPLipase"/>
</dbReference>
<evidence type="ECO:0000256" key="1">
    <source>
        <dbReference type="ARBA" id="ARBA00022450"/>
    </source>
</evidence>